<reference evidence="2" key="2">
    <citation type="submission" date="2025-08" db="UniProtKB">
        <authorList>
            <consortium name="RefSeq"/>
        </authorList>
    </citation>
    <scope>IDENTIFICATION</scope>
    <source>
        <tissue evidence="2">Leaf</tissue>
    </source>
</reference>
<dbReference type="Proteomes" id="UP000790787">
    <property type="component" value="Chromosome 13"/>
</dbReference>
<accession>A0AC58SJB7</accession>
<protein>
    <submittedName>
        <fullName evidence="2">Uncharacterized protein LOC142168305</fullName>
    </submittedName>
</protein>
<dbReference type="RefSeq" id="XP_075085071.1">
    <property type="nucleotide sequence ID" value="XM_075228970.1"/>
</dbReference>
<proteinExistence type="predicted"/>
<keyword evidence="1" id="KW-1185">Reference proteome</keyword>
<evidence type="ECO:0000313" key="2">
    <source>
        <dbReference type="RefSeq" id="XP_075085071.1"/>
    </source>
</evidence>
<reference evidence="1" key="1">
    <citation type="journal article" date="2014" name="Nat. Commun.">
        <title>The tobacco genome sequence and its comparison with those of tomato and potato.</title>
        <authorList>
            <person name="Sierro N."/>
            <person name="Battey J.N."/>
            <person name="Ouadi S."/>
            <person name="Bakaher N."/>
            <person name="Bovet L."/>
            <person name="Willig A."/>
            <person name="Goepfert S."/>
            <person name="Peitsch M.C."/>
            <person name="Ivanov N.V."/>
        </authorList>
    </citation>
    <scope>NUCLEOTIDE SEQUENCE [LARGE SCALE GENOMIC DNA]</scope>
</reference>
<organism evidence="1 2">
    <name type="scientific">Nicotiana tabacum</name>
    <name type="common">Common tobacco</name>
    <dbReference type="NCBI Taxonomy" id="4097"/>
    <lineage>
        <taxon>Eukaryota</taxon>
        <taxon>Viridiplantae</taxon>
        <taxon>Streptophyta</taxon>
        <taxon>Embryophyta</taxon>
        <taxon>Tracheophyta</taxon>
        <taxon>Spermatophyta</taxon>
        <taxon>Magnoliopsida</taxon>
        <taxon>eudicotyledons</taxon>
        <taxon>Gunneridae</taxon>
        <taxon>Pentapetalae</taxon>
        <taxon>asterids</taxon>
        <taxon>lamiids</taxon>
        <taxon>Solanales</taxon>
        <taxon>Solanaceae</taxon>
        <taxon>Nicotianoideae</taxon>
        <taxon>Nicotianeae</taxon>
        <taxon>Nicotiana</taxon>
    </lineage>
</organism>
<name>A0AC58SJB7_TOBAC</name>
<gene>
    <name evidence="2" type="primary">LOC142168305</name>
</gene>
<sequence>MKSTTYLSEIASLWTLINYDASYGEAQGLLAGYCGLLAIDGNFFPINFDRTTNPIAYRYCNVSLNKKWATHRHILWDEFYDPAKSRTELLSNVLPDINGDQWASFAAYHLKSSTIESCRSNKEIRRKQTIPHTGGSKANSRRRHELFLKTGENPTRRKIFIETHKRRDGSFVNDEARTIVVSSALEQIELTQGNTNESEISPDDIIGNVLGAEHSGRLRYTLTALKAYMISKEERVFEQFAGLFSPQPQPSHDEESEPTSPVDVRESSGSRDENRQENIL</sequence>
<evidence type="ECO:0000313" key="1">
    <source>
        <dbReference type="Proteomes" id="UP000790787"/>
    </source>
</evidence>